<organism evidence="1 2">
    <name type="scientific">Nicotiana tabacum</name>
    <name type="common">Common tobacco</name>
    <dbReference type="NCBI Taxonomy" id="4097"/>
    <lineage>
        <taxon>Eukaryota</taxon>
        <taxon>Viridiplantae</taxon>
        <taxon>Streptophyta</taxon>
        <taxon>Embryophyta</taxon>
        <taxon>Tracheophyta</taxon>
        <taxon>Spermatophyta</taxon>
        <taxon>Magnoliopsida</taxon>
        <taxon>eudicotyledons</taxon>
        <taxon>Gunneridae</taxon>
        <taxon>Pentapetalae</taxon>
        <taxon>asterids</taxon>
        <taxon>lamiids</taxon>
        <taxon>Solanales</taxon>
        <taxon>Solanaceae</taxon>
        <taxon>Nicotianoideae</taxon>
        <taxon>Nicotianeae</taxon>
        <taxon>Nicotiana</taxon>
    </lineage>
</organism>
<reference evidence="1" key="1">
    <citation type="journal article" date="2014" name="Nat. Commun.">
        <title>The tobacco genome sequence and its comparison with those of tomato and potato.</title>
        <authorList>
            <person name="Sierro N."/>
            <person name="Battey J.N."/>
            <person name="Ouadi S."/>
            <person name="Bakaher N."/>
            <person name="Bovet L."/>
            <person name="Willig A."/>
            <person name="Goepfert S."/>
            <person name="Peitsch M.C."/>
            <person name="Ivanov N.V."/>
        </authorList>
    </citation>
    <scope>NUCLEOTIDE SEQUENCE [LARGE SCALE GENOMIC DNA]</scope>
</reference>
<keyword evidence="1" id="KW-1185">Reference proteome</keyword>
<dbReference type="Proteomes" id="UP000790787">
    <property type="component" value="Chromosome 4"/>
</dbReference>
<name>A0AC58UD63_TOBAC</name>
<proteinExistence type="predicted"/>
<gene>
    <name evidence="2" type="primary">LOC142180136</name>
</gene>
<evidence type="ECO:0000313" key="1">
    <source>
        <dbReference type="Proteomes" id="UP000790787"/>
    </source>
</evidence>
<sequence length="153" mass="17509">MAPYEALYGQRRRSPIGWFEPTEVGLLGPNLVHDALEKVALIQQWLKTAQSRQKSYTDDWGSSLQAGVTYIDDFGSSCFLCIDATGVCAQSCSHRFTEVVEINDGLTYDEEHVEILDRKVRRLRTKDIDSVKVLWRNHDVEEATREAEEDMKI</sequence>
<reference evidence="2" key="2">
    <citation type="submission" date="2025-08" db="UniProtKB">
        <authorList>
            <consortium name="RefSeq"/>
        </authorList>
    </citation>
    <scope>IDENTIFICATION</scope>
    <source>
        <tissue evidence="2">Leaf</tissue>
    </source>
</reference>
<protein>
    <submittedName>
        <fullName evidence="2">Uncharacterized protein LOC142180136</fullName>
    </submittedName>
</protein>
<dbReference type="RefSeq" id="XP_075107164.1">
    <property type="nucleotide sequence ID" value="XM_075251063.1"/>
</dbReference>
<accession>A0AC58UD63</accession>
<evidence type="ECO:0000313" key="2">
    <source>
        <dbReference type="RefSeq" id="XP_075107164.1"/>
    </source>
</evidence>